<evidence type="ECO:0000256" key="4">
    <source>
        <dbReference type="ARBA" id="ARBA00023139"/>
    </source>
</evidence>
<evidence type="ECO:0000256" key="2">
    <source>
        <dbReference type="ARBA" id="ARBA00022729"/>
    </source>
</evidence>
<dbReference type="EMBL" id="CP032702">
    <property type="protein sequence ID" value="QDY40520.1"/>
    <property type="molecule type" value="Genomic_DNA"/>
</dbReference>
<evidence type="ECO:0000256" key="8">
    <source>
        <dbReference type="ARBA" id="ARBA00049730"/>
    </source>
</evidence>
<dbReference type="KEGG" id="pdis:D8B20_00690"/>
<feature type="region of interest" description="Disordered" evidence="9">
    <location>
        <begin position="28"/>
        <end position="68"/>
    </location>
</feature>
<keyword evidence="6" id="KW-0449">Lipoprotein</keyword>
<accession>A0A518X8J6</accession>
<dbReference type="InterPro" id="IPR032831">
    <property type="entry name" value="LptM_cons"/>
</dbReference>
<evidence type="ECO:0000313" key="11">
    <source>
        <dbReference type="Proteomes" id="UP000319411"/>
    </source>
</evidence>
<dbReference type="GO" id="GO:0009279">
    <property type="term" value="C:cell outer membrane"/>
    <property type="evidence" value="ECO:0007669"/>
    <property type="project" value="UniProtKB-SubCell"/>
</dbReference>
<sequence length="68" mass="6974">MIRVMSQLGMALALVSLAGCGLKGPLYFPPKDQSQPQSQQATAQQQKAAKQADTGGLVTGKSAGTQAN</sequence>
<comment type="subcellular location">
    <subcellularLocation>
        <location evidence="1">Cell outer membrane</location>
        <topology evidence="1">Lipid-anchor</topology>
    </subcellularLocation>
</comment>
<dbReference type="Proteomes" id="UP000319411">
    <property type="component" value="Chromosome"/>
</dbReference>
<dbReference type="NCBIfam" id="NF047847">
    <property type="entry name" value="SS_mature_LptM"/>
    <property type="match status" value="1"/>
</dbReference>
<proteinExistence type="inferred from homology"/>
<reference evidence="10 11" key="1">
    <citation type="submission" date="2018-10" db="EMBL/GenBank/DDBJ databases">
        <title>Genome Sequencing of Pantoea dispersa DSM 32899.</title>
        <authorList>
            <person name="Nawrath M."/>
            <person name="Ottenheim C."/>
            <person name="Wilm A."/>
            <person name="Zimmermann W."/>
            <person name="Wu J.C."/>
        </authorList>
    </citation>
    <scope>NUCLEOTIDE SEQUENCE [LARGE SCALE GENOMIC DNA]</scope>
    <source>
        <strain evidence="10 11">DSM 32899</strain>
    </source>
</reference>
<evidence type="ECO:0000256" key="1">
    <source>
        <dbReference type="ARBA" id="ARBA00004459"/>
    </source>
</evidence>
<dbReference type="RefSeq" id="WP_145886196.1">
    <property type="nucleotide sequence ID" value="NZ_CP032702.1"/>
</dbReference>
<evidence type="ECO:0000256" key="9">
    <source>
        <dbReference type="SAM" id="MobiDB-lite"/>
    </source>
</evidence>
<protein>
    <recommendedName>
        <fullName evidence="8">LPS-assembly lipoprotein LptM</fullName>
    </recommendedName>
</protein>
<evidence type="ECO:0000256" key="6">
    <source>
        <dbReference type="ARBA" id="ARBA00023288"/>
    </source>
</evidence>
<feature type="compositionally biased region" description="Low complexity" evidence="9">
    <location>
        <begin position="29"/>
        <end position="54"/>
    </location>
</feature>
<keyword evidence="2" id="KW-0732">Signal</keyword>
<evidence type="ECO:0000256" key="3">
    <source>
        <dbReference type="ARBA" id="ARBA00023136"/>
    </source>
</evidence>
<dbReference type="Pfam" id="PF13627">
    <property type="entry name" value="LptM_cons"/>
    <property type="match status" value="1"/>
</dbReference>
<dbReference type="AlphaFoldDB" id="A0A518X8J6"/>
<gene>
    <name evidence="10" type="ORF">D8B20_00690</name>
</gene>
<evidence type="ECO:0000256" key="7">
    <source>
        <dbReference type="ARBA" id="ARBA00049647"/>
    </source>
</evidence>
<organism evidence="10 11">
    <name type="scientific">Candidatus Pantoea soli</name>
    <dbReference type="NCBI Taxonomy" id="3098669"/>
    <lineage>
        <taxon>Bacteria</taxon>
        <taxon>Pseudomonadati</taxon>
        <taxon>Pseudomonadota</taxon>
        <taxon>Gammaproteobacteria</taxon>
        <taxon>Enterobacterales</taxon>
        <taxon>Erwiniaceae</taxon>
        <taxon>Pantoea</taxon>
    </lineage>
</organism>
<dbReference type="PROSITE" id="PS51257">
    <property type="entry name" value="PROKAR_LIPOPROTEIN"/>
    <property type="match status" value="1"/>
</dbReference>
<name>A0A518X8J6_9GAMM</name>
<comment type="similarity">
    <text evidence="7">Belongs to the LptM family.</text>
</comment>
<keyword evidence="3" id="KW-0472">Membrane</keyword>
<keyword evidence="5" id="KW-0998">Cell outer membrane</keyword>
<keyword evidence="4" id="KW-0564">Palmitate</keyword>
<evidence type="ECO:0000256" key="5">
    <source>
        <dbReference type="ARBA" id="ARBA00023237"/>
    </source>
</evidence>
<evidence type="ECO:0000313" key="10">
    <source>
        <dbReference type="EMBL" id="QDY40520.1"/>
    </source>
</evidence>
<keyword evidence="11" id="KW-1185">Reference proteome</keyword>